<keyword evidence="4 5" id="KW-0472">Membrane</keyword>
<dbReference type="GO" id="GO:0005789">
    <property type="term" value="C:endoplasmic reticulum membrane"/>
    <property type="evidence" value="ECO:0007669"/>
    <property type="project" value="UniProtKB-SubCell"/>
</dbReference>
<evidence type="ECO:0000256" key="2">
    <source>
        <dbReference type="ARBA" id="ARBA00022692"/>
    </source>
</evidence>
<keyword evidence="5" id="KW-0489">Methyltransferase</keyword>
<evidence type="ECO:0000256" key="4">
    <source>
        <dbReference type="ARBA" id="ARBA00023136"/>
    </source>
</evidence>
<protein>
    <recommendedName>
        <fullName evidence="5">Protein-S-isoprenylcysteine O-methyltransferase</fullName>
        <ecNumber evidence="5">2.1.1.100</ecNumber>
    </recommendedName>
</protein>
<evidence type="ECO:0000313" key="7">
    <source>
        <dbReference type="Proteomes" id="UP000807353"/>
    </source>
</evidence>
<name>A0A9P5Y8S2_9AGAR</name>
<evidence type="ECO:0000256" key="3">
    <source>
        <dbReference type="ARBA" id="ARBA00022989"/>
    </source>
</evidence>
<proteinExistence type="inferred from homology"/>
<evidence type="ECO:0000313" key="6">
    <source>
        <dbReference type="EMBL" id="KAF9465453.1"/>
    </source>
</evidence>
<dbReference type="AlphaFoldDB" id="A0A9P5Y8S2"/>
<organism evidence="6 7">
    <name type="scientific">Collybia nuda</name>
    <dbReference type="NCBI Taxonomy" id="64659"/>
    <lineage>
        <taxon>Eukaryota</taxon>
        <taxon>Fungi</taxon>
        <taxon>Dikarya</taxon>
        <taxon>Basidiomycota</taxon>
        <taxon>Agaricomycotina</taxon>
        <taxon>Agaricomycetes</taxon>
        <taxon>Agaricomycetidae</taxon>
        <taxon>Agaricales</taxon>
        <taxon>Tricholomatineae</taxon>
        <taxon>Clitocybaceae</taxon>
        <taxon>Collybia</taxon>
    </lineage>
</organism>
<keyword evidence="3 5" id="KW-1133">Transmembrane helix</keyword>
<comment type="caution">
    <text evidence="6">The sequence shown here is derived from an EMBL/GenBank/DDBJ whole genome shotgun (WGS) entry which is preliminary data.</text>
</comment>
<comment type="caution">
    <text evidence="5">Lacks conserved residue(s) required for the propagation of feature annotation.</text>
</comment>
<comment type="subcellular location">
    <subcellularLocation>
        <location evidence="5">Endoplasmic reticulum membrane</location>
        <topology evidence="5">Multi-pass membrane protein</topology>
    </subcellularLocation>
    <subcellularLocation>
        <location evidence="1">Membrane</location>
        <topology evidence="1">Multi-pass membrane protein</topology>
    </subcellularLocation>
</comment>
<dbReference type="EC" id="2.1.1.100" evidence="5"/>
<keyword evidence="2 5" id="KW-0812">Transmembrane</keyword>
<sequence>MWRNPFNIGTHMKDVNRCFRTLGRLFTFEITLRPKHELVTKGPYAWVRHPSYTGVYLTLLGATAVMCAPGTFFIEYGMFGVSGILVLCLWAVKCVFVFRGISIRVGVEDEMLRVAFGEAWTEYARRVPYHFLPGLV</sequence>
<feature type="transmembrane region" description="Helical" evidence="5">
    <location>
        <begin position="54"/>
        <end position="74"/>
    </location>
</feature>
<dbReference type="PANTHER" id="PTHR12714:SF9">
    <property type="entry name" value="PROTEIN-S-ISOPRENYLCYSTEINE O-METHYLTRANSFERASE"/>
    <property type="match status" value="1"/>
</dbReference>
<keyword evidence="5" id="KW-0808">Transferase</keyword>
<comment type="similarity">
    <text evidence="5">Belongs to the class VI-like SAM-binding methyltransferase superfamily. Isoprenylcysteine carboxyl methyltransferase family.</text>
</comment>
<comment type="catalytic activity">
    <reaction evidence="5">
        <text>[protein]-C-terminal S-[(2E,6E)-farnesyl]-L-cysteine + S-adenosyl-L-methionine = [protein]-C-terminal S-[(2E,6E)-farnesyl]-L-cysteine methyl ester + S-adenosyl-L-homocysteine</text>
        <dbReference type="Rhea" id="RHEA:21672"/>
        <dbReference type="Rhea" id="RHEA-COMP:12125"/>
        <dbReference type="Rhea" id="RHEA-COMP:12126"/>
        <dbReference type="ChEBI" id="CHEBI:57856"/>
        <dbReference type="ChEBI" id="CHEBI:59789"/>
        <dbReference type="ChEBI" id="CHEBI:90510"/>
        <dbReference type="ChEBI" id="CHEBI:90511"/>
        <dbReference type="EC" id="2.1.1.100"/>
    </reaction>
</comment>
<dbReference type="Gene3D" id="1.20.120.1630">
    <property type="match status" value="1"/>
</dbReference>
<keyword evidence="5" id="KW-0256">Endoplasmic reticulum</keyword>
<dbReference type="EMBL" id="MU150247">
    <property type="protein sequence ID" value="KAF9465453.1"/>
    <property type="molecule type" value="Genomic_DNA"/>
</dbReference>
<dbReference type="PANTHER" id="PTHR12714">
    <property type="entry name" value="PROTEIN-S ISOPRENYLCYSTEINE O-METHYLTRANSFERASE"/>
    <property type="match status" value="1"/>
</dbReference>
<evidence type="ECO:0000256" key="1">
    <source>
        <dbReference type="ARBA" id="ARBA00004141"/>
    </source>
</evidence>
<accession>A0A9P5Y8S2</accession>
<feature type="transmembrane region" description="Helical" evidence="5">
    <location>
        <begin position="80"/>
        <end position="101"/>
    </location>
</feature>
<keyword evidence="7" id="KW-1185">Reference proteome</keyword>
<gene>
    <name evidence="6" type="ORF">BDZ94DRAFT_1253841</name>
</gene>
<dbReference type="InterPro" id="IPR007269">
    <property type="entry name" value="ICMT_MeTrfase"/>
</dbReference>
<dbReference type="OrthoDB" id="422086at2759"/>
<dbReference type="Pfam" id="PF04140">
    <property type="entry name" value="ICMT"/>
    <property type="match status" value="1"/>
</dbReference>
<reference evidence="6" key="1">
    <citation type="submission" date="2020-11" db="EMBL/GenBank/DDBJ databases">
        <authorList>
            <consortium name="DOE Joint Genome Institute"/>
            <person name="Ahrendt S."/>
            <person name="Riley R."/>
            <person name="Andreopoulos W."/>
            <person name="Labutti K."/>
            <person name="Pangilinan J."/>
            <person name="Ruiz-Duenas F.J."/>
            <person name="Barrasa J.M."/>
            <person name="Sanchez-Garcia M."/>
            <person name="Camarero S."/>
            <person name="Miyauchi S."/>
            <person name="Serrano A."/>
            <person name="Linde D."/>
            <person name="Babiker R."/>
            <person name="Drula E."/>
            <person name="Ayuso-Fernandez I."/>
            <person name="Pacheco R."/>
            <person name="Padilla G."/>
            <person name="Ferreira P."/>
            <person name="Barriuso J."/>
            <person name="Kellner H."/>
            <person name="Castanera R."/>
            <person name="Alfaro M."/>
            <person name="Ramirez L."/>
            <person name="Pisabarro A.G."/>
            <person name="Kuo A."/>
            <person name="Tritt A."/>
            <person name="Lipzen A."/>
            <person name="He G."/>
            <person name="Yan M."/>
            <person name="Ng V."/>
            <person name="Cullen D."/>
            <person name="Martin F."/>
            <person name="Rosso M.-N."/>
            <person name="Henrissat B."/>
            <person name="Hibbett D."/>
            <person name="Martinez A.T."/>
            <person name="Grigoriev I.V."/>
        </authorList>
    </citation>
    <scope>NUCLEOTIDE SEQUENCE</scope>
    <source>
        <strain evidence="6">CBS 247.69</strain>
    </source>
</reference>
<keyword evidence="5" id="KW-0949">S-adenosyl-L-methionine</keyword>
<dbReference type="GO" id="GO:0004671">
    <property type="term" value="F:protein C-terminal S-isoprenylcysteine carboxyl O-methyltransferase activity"/>
    <property type="evidence" value="ECO:0007669"/>
    <property type="project" value="UniProtKB-EC"/>
</dbReference>
<dbReference type="GO" id="GO:0032259">
    <property type="term" value="P:methylation"/>
    <property type="evidence" value="ECO:0007669"/>
    <property type="project" value="UniProtKB-KW"/>
</dbReference>
<evidence type="ECO:0000256" key="5">
    <source>
        <dbReference type="RuleBase" id="RU362022"/>
    </source>
</evidence>
<dbReference type="Proteomes" id="UP000807353">
    <property type="component" value="Unassembled WGS sequence"/>
</dbReference>